<feature type="domain" description="Sema" evidence="14">
    <location>
        <begin position="124"/>
        <end position="615"/>
    </location>
</feature>
<dbReference type="EMBL" id="LJIJ01000027">
    <property type="protein sequence ID" value="ODN05246.1"/>
    <property type="molecule type" value="Genomic_DNA"/>
</dbReference>
<dbReference type="PROSITE" id="PS51004">
    <property type="entry name" value="SEMA"/>
    <property type="match status" value="1"/>
</dbReference>
<evidence type="ECO:0000256" key="13">
    <source>
        <dbReference type="SAM" id="Phobius"/>
    </source>
</evidence>
<keyword evidence="9" id="KW-1015">Disulfide bond</keyword>
<comment type="caution">
    <text evidence="15">The sequence shown here is derived from an EMBL/GenBank/DDBJ whole genome shotgun (WGS) entry which is preliminary data.</text>
</comment>
<evidence type="ECO:0000256" key="11">
    <source>
        <dbReference type="ARBA" id="ARBA00074143"/>
    </source>
</evidence>
<dbReference type="GO" id="GO:0071526">
    <property type="term" value="P:semaphorin-plexin signaling pathway"/>
    <property type="evidence" value="ECO:0007669"/>
    <property type="project" value="TreeGrafter"/>
</dbReference>
<dbReference type="GO" id="GO:0030215">
    <property type="term" value="F:semaphorin receptor binding"/>
    <property type="evidence" value="ECO:0007669"/>
    <property type="project" value="InterPro"/>
</dbReference>
<evidence type="ECO:0000256" key="12">
    <source>
        <dbReference type="PROSITE-ProRule" id="PRU00352"/>
    </source>
</evidence>
<dbReference type="Pfam" id="PF01437">
    <property type="entry name" value="PSI"/>
    <property type="match status" value="1"/>
</dbReference>
<dbReference type="InterPro" id="IPR027231">
    <property type="entry name" value="Semaphorin"/>
</dbReference>
<organism evidence="15 16">
    <name type="scientific">Orchesella cincta</name>
    <name type="common">Springtail</name>
    <name type="synonym">Podura cincta</name>
    <dbReference type="NCBI Taxonomy" id="48709"/>
    <lineage>
        <taxon>Eukaryota</taxon>
        <taxon>Metazoa</taxon>
        <taxon>Ecdysozoa</taxon>
        <taxon>Arthropoda</taxon>
        <taxon>Hexapoda</taxon>
        <taxon>Collembola</taxon>
        <taxon>Entomobryomorpha</taxon>
        <taxon>Entomobryoidea</taxon>
        <taxon>Orchesellidae</taxon>
        <taxon>Orchesellinae</taxon>
        <taxon>Orchesella</taxon>
    </lineage>
</organism>
<evidence type="ECO:0000313" key="16">
    <source>
        <dbReference type="Proteomes" id="UP000094527"/>
    </source>
</evidence>
<name>A0A1D2NJU8_ORCCI</name>
<dbReference type="Gene3D" id="3.30.1680.10">
    <property type="entry name" value="ligand-binding face of the semaphorins, domain 2"/>
    <property type="match status" value="1"/>
</dbReference>
<dbReference type="SUPFAM" id="SSF101912">
    <property type="entry name" value="Sema domain"/>
    <property type="match status" value="1"/>
</dbReference>
<dbReference type="InterPro" id="IPR001627">
    <property type="entry name" value="Semap_dom"/>
</dbReference>
<keyword evidence="8 13" id="KW-0472">Membrane</keyword>
<keyword evidence="7 13" id="KW-1133">Transmembrane helix</keyword>
<dbReference type="InterPro" id="IPR015943">
    <property type="entry name" value="WD40/YVTN_repeat-like_dom_sf"/>
</dbReference>
<comment type="subcellular location">
    <subcellularLocation>
        <location evidence="1">Membrane</location>
    </subcellularLocation>
</comment>
<feature type="transmembrane region" description="Helical" evidence="13">
    <location>
        <begin position="737"/>
        <end position="760"/>
    </location>
</feature>
<dbReference type="GO" id="GO:0007411">
    <property type="term" value="P:axon guidance"/>
    <property type="evidence" value="ECO:0007669"/>
    <property type="project" value="TreeGrafter"/>
</dbReference>
<dbReference type="SUPFAM" id="SSF103575">
    <property type="entry name" value="Plexin repeat"/>
    <property type="match status" value="1"/>
</dbReference>
<dbReference type="SMART" id="SM00423">
    <property type="entry name" value="PSI"/>
    <property type="match status" value="1"/>
</dbReference>
<dbReference type="PANTHER" id="PTHR11036:SF131">
    <property type="entry name" value="MIP07328P"/>
    <property type="match status" value="1"/>
</dbReference>
<dbReference type="GO" id="GO:0005886">
    <property type="term" value="C:plasma membrane"/>
    <property type="evidence" value="ECO:0007669"/>
    <property type="project" value="TreeGrafter"/>
</dbReference>
<comment type="caution">
    <text evidence="12">Lacks conserved residue(s) required for the propagation of feature annotation.</text>
</comment>
<dbReference type="AlphaFoldDB" id="A0A1D2NJU8"/>
<evidence type="ECO:0000256" key="3">
    <source>
        <dbReference type="ARBA" id="ARBA00022473"/>
    </source>
</evidence>
<accession>A0A1D2NJU8</accession>
<dbReference type="STRING" id="48709.A0A1D2NJU8"/>
<evidence type="ECO:0000256" key="7">
    <source>
        <dbReference type="ARBA" id="ARBA00022989"/>
    </source>
</evidence>
<comment type="similarity">
    <text evidence="2">Belongs to the semaphorin family.</text>
</comment>
<evidence type="ECO:0000313" key="15">
    <source>
        <dbReference type="EMBL" id="ODN05246.1"/>
    </source>
</evidence>
<evidence type="ECO:0000256" key="6">
    <source>
        <dbReference type="ARBA" id="ARBA00022902"/>
    </source>
</evidence>
<dbReference type="Pfam" id="PF01403">
    <property type="entry name" value="Sema"/>
    <property type="match status" value="1"/>
</dbReference>
<evidence type="ECO:0000256" key="5">
    <source>
        <dbReference type="ARBA" id="ARBA00022782"/>
    </source>
</evidence>
<keyword evidence="10" id="KW-0325">Glycoprotein</keyword>
<dbReference type="OMA" id="KEPENCQ"/>
<dbReference type="SMART" id="SM00630">
    <property type="entry name" value="Sema"/>
    <property type="match status" value="1"/>
</dbReference>
<dbReference type="PANTHER" id="PTHR11036">
    <property type="entry name" value="SEMAPHORIN"/>
    <property type="match status" value="1"/>
</dbReference>
<evidence type="ECO:0000256" key="8">
    <source>
        <dbReference type="ARBA" id="ARBA00023136"/>
    </source>
</evidence>
<keyword evidence="16" id="KW-1185">Reference proteome</keyword>
<dbReference type="GO" id="GO:0045499">
    <property type="term" value="F:chemorepellent activity"/>
    <property type="evidence" value="ECO:0007669"/>
    <property type="project" value="TreeGrafter"/>
</dbReference>
<keyword evidence="4 13" id="KW-0812">Transmembrane</keyword>
<gene>
    <name evidence="15" type="ORF">Ocin01_01423</name>
</gene>
<evidence type="ECO:0000256" key="2">
    <source>
        <dbReference type="ARBA" id="ARBA00009492"/>
    </source>
</evidence>
<dbReference type="OrthoDB" id="9988752at2759"/>
<protein>
    <recommendedName>
        <fullName evidence="11">Semaphorin-1A</fullName>
    </recommendedName>
</protein>
<keyword evidence="3" id="KW-0217">Developmental protein</keyword>
<dbReference type="Proteomes" id="UP000094527">
    <property type="component" value="Unassembled WGS sequence"/>
</dbReference>
<dbReference type="GO" id="GO:0030335">
    <property type="term" value="P:positive regulation of cell migration"/>
    <property type="evidence" value="ECO:0007669"/>
    <property type="project" value="TreeGrafter"/>
</dbReference>
<dbReference type="InterPro" id="IPR002165">
    <property type="entry name" value="Plexin_repeat"/>
</dbReference>
<proteinExistence type="inferred from homology"/>
<evidence type="ECO:0000259" key="14">
    <source>
        <dbReference type="PROSITE" id="PS51004"/>
    </source>
</evidence>
<keyword evidence="6" id="KW-0524">Neurogenesis</keyword>
<evidence type="ECO:0000256" key="10">
    <source>
        <dbReference type="ARBA" id="ARBA00023180"/>
    </source>
</evidence>
<dbReference type="FunFam" id="3.30.1680.10:FF:000016">
    <property type="entry name" value="Putative Semaphorin-6B"/>
    <property type="match status" value="1"/>
</dbReference>
<dbReference type="Gene3D" id="2.130.10.10">
    <property type="entry name" value="YVTN repeat-like/Quinoprotein amine dehydrogenase"/>
    <property type="match status" value="1"/>
</dbReference>
<evidence type="ECO:0000256" key="9">
    <source>
        <dbReference type="ARBA" id="ARBA00023157"/>
    </source>
</evidence>
<sequence>MDFNQSGVGHDAKQSPGLENLGSEVMVAGILLKNVWKGKAQEGYDDDDDDTCSKPIIIALLHTCSFLAWLLLPLMVFPELLLTSTPTKLLEFNKTSKLEAVLSMCGVWLYMRASPEEEEEGANRISFDFTEPEDTVTFSGNGSFTDFFRIFVRDGKNILVGARNAVYNLTAAGLKLNTKLEWYSDEDDVQMCITKGKEPENCQNYIRILSVVSPGKILVCGTNAYKPRCRYYHLSANGQHYTQTGAEKSGQGICPYDPKHNSTSTTVDGDVYSGTHSDFTEVDPLIHRWDSLRTTQYDLKYLNAPNFVSSMQYEDFVFFYFRETSEEYTNCGKAMAVDQKEKENQNEIENSNWGFVKLKWVSAIYSRVGRVCKGDRGFPRGSSRNRWTTFFKSRLNCSIPGEFPFYFNEIRNLAFTESTSVMLPVSQLGSEVVYGVFTTGVNSITGSAVCAFKMRDILDVFDGRFKAQQSANMHWLPVPPEKVPEPRPGLCVNDSTTLPDQYYIFVGGHTLMDETVQPILGRPVLTQASESHRLTTIAVHTNATTPDGQSYDVLFMGTDDGKVLSMVNVGRDTVKTVLTWEMQVFKTPVREMLFLGGSPPKLLVGSDQSLKLMNVRQCFTSSIKSCSDCVSLQSPYCAWHKRESKCVTIPLDRPISRRDYIQNVSSGNHTDCPKLTNSIISNSIPSEQHKSTSKAIDSSGSQTINILSDNGQSNKEEVNEVSVVVGPRRESYTAETLSIAVGVGCVLAVLLGFIAGWGCAKRCRKEHDNIPYPDTDYEYFEQRHNLNINTRLVGEGKEEATYAEPVLDGKNNSNVLPQVNHQPDHQETTMFHFAQPYTRDLYRFEGDLNSRGRPDAFGSVRPGGGLHLDGFGTAHRLPQGGPKPNIPLNDGYGTARSVKKVYL</sequence>
<dbReference type="InterPro" id="IPR016201">
    <property type="entry name" value="PSI"/>
</dbReference>
<keyword evidence="5" id="KW-0221">Differentiation</keyword>
<evidence type="ECO:0000256" key="1">
    <source>
        <dbReference type="ARBA" id="ARBA00004370"/>
    </source>
</evidence>
<dbReference type="InterPro" id="IPR036352">
    <property type="entry name" value="Semap_dom_sf"/>
</dbReference>
<reference evidence="15 16" key="1">
    <citation type="journal article" date="2016" name="Genome Biol. Evol.">
        <title>Gene Family Evolution Reflects Adaptation to Soil Environmental Stressors in the Genome of the Collembolan Orchesella cincta.</title>
        <authorList>
            <person name="Faddeeva-Vakhrusheva A."/>
            <person name="Derks M.F."/>
            <person name="Anvar S.Y."/>
            <person name="Agamennone V."/>
            <person name="Suring W."/>
            <person name="Smit S."/>
            <person name="van Straalen N.M."/>
            <person name="Roelofs D."/>
        </authorList>
    </citation>
    <scope>NUCLEOTIDE SEQUENCE [LARGE SCALE GENOMIC DNA]</scope>
    <source>
        <tissue evidence="15">Mixed pool</tissue>
    </source>
</reference>
<evidence type="ECO:0000256" key="4">
    <source>
        <dbReference type="ARBA" id="ARBA00022692"/>
    </source>
</evidence>